<dbReference type="SUPFAM" id="SSF47336">
    <property type="entry name" value="ACP-like"/>
    <property type="match status" value="1"/>
</dbReference>
<dbReference type="InterPro" id="IPR009081">
    <property type="entry name" value="PP-bd_ACP"/>
</dbReference>
<dbReference type="Pfam" id="PF13193">
    <property type="entry name" value="AMP-binding_C"/>
    <property type="match status" value="1"/>
</dbReference>
<evidence type="ECO:0000256" key="5">
    <source>
        <dbReference type="ARBA" id="ARBA00022737"/>
    </source>
</evidence>
<dbReference type="InterPro" id="IPR006162">
    <property type="entry name" value="Ppantetheine_attach_site"/>
</dbReference>
<keyword evidence="3" id="KW-0596">Phosphopantetheine</keyword>
<evidence type="ECO:0000256" key="1">
    <source>
        <dbReference type="ARBA" id="ARBA00001957"/>
    </source>
</evidence>
<dbReference type="Gene3D" id="3.30.300.30">
    <property type="match status" value="1"/>
</dbReference>
<dbReference type="Gene3D" id="1.10.1200.10">
    <property type="entry name" value="ACP-like"/>
    <property type="match status" value="1"/>
</dbReference>
<feature type="non-terminal residue" evidence="9">
    <location>
        <position position="1"/>
    </location>
</feature>
<dbReference type="Pfam" id="PF00501">
    <property type="entry name" value="AMP-binding"/>
    <property type="match status" value="1"/>
</dbReference>
<dbReference type="PROSITE" id="PS00012">
    <property type="entry name" value="PHOSPHOPANTETHEINE"/>
    <property type="match status" value="1"/>
</dbReference>
<evidence type="ECO:0000313" key="10">
    <source>
        <dbReference type="Proteomes" id="UP000665561"/>
    </source>
</evidence>
<organism evidence="9 10">
    <name type="scientific">Paenibacillus glycinis</name>
    <dbReference type="NCBI Taxonomy" id="2697035"/>
    <lineage>
        <taxon>Bacteria</taxon>
        <taxon>Bacillati</taxon>
        <taxon>Bacillota</taxon>
        <taxon>Bacilli</taxon>
        <taxon>Bacillales</taxon>
        <taxon>Paenibacillaceae</taxon>
        <taxon>Paenibacillus</taxon>
    </lineage>
</organism>
<dbReference type="InterPro" id="IPR025110">
    <property type="entry name" value="AMP-bd_C"/>
</dbReference>
<dbReference type="Pfam" id="PF00668">
    <property type="entry name" value="Condensation"/>
    <property type="match status" value="1"/>
</dbReference>
<reference evidence="9 10" key="1">
    <citation type="submission" date="2020-01" db="EMBL/GenBank/DDBJ databases">
        <title>Paenibacillus soybeanensis sp. nov. isolated from the nodules of soybean (Glycine max(L.) Merr).</title>
        <authorList>
            <person name="Wang H."/>
        </authorList>
    </citation>
    <scope>NUCLEOTIDE SEQUENCE [LARGE SCALE GENOMIC DNA]</scope>
    <source>
        <strain evidence="9 10">T1</strain>
    </source>
</reference>
<evidence type="ECO:0000256" key="6">
    <source>
        <dbReference type="ARBA" id="ARBA00023194"/>
    </source>
</evidence>
<comment type="similarity">
    <text evidence="2">Belongs to the ATP-dependent AMP-binding enzyme family.</text>
</comment>
<keyword evidence="4" id="KW-0597">Phosphoprotein</keyword>
<keyword evidence="5" id="KW-0677">Repeat</keyword>
<dbReference type="Gene3D" id="3.40.50.980">
    <property type="match status" value="2"/>
</dbReference>
<proteinExistence type="inferred from homology"/>
<dbReference type="InterPro" id="IPR000873">
    <property type="entry name" value="AMP-dep_synth/lig_dom"/>
</dbReference>
<feature type="domain" description="Carrier" evidence="8">
    <location>
        <begin position="805"/>
        <end position="858"/>
    </location>
</feature>
<evidence type="ECO:0000256" key="2">
    <source>
        <dbReference type="ARBA" id="ARBA00006432"/>
    </source>
</evidence>
<protein>
    <submittedName>
        <fullName evidence="9">Amino acid adenylation domain-containing protein</fullName>
    </submittedName>
</protein>
<accession>A0ABW9Y1T1</accession>
<dbReference type="CDD" id="cd05930">
    <property type="entry name" value="A_NRPS"/>
    <property type="match status" value="1"/>
</dbReference>
<comment type="caution">
    <text evidence="9">The sequence shown here is derived from an EMBL/GenBank/DDBJ whole genome shotgun (WGS) entry which is preliminary data.</text>
</comment>
<feature type="non-terminal residue" evidence="9">
    <location>
        <position position="858"/>
    </location>
</feature>
<dbReference type="InterPro" id="IPR023213">
    <property type="entry name" value="CAT-like_dom_sf"/>
</dbReference>
<dbReference type="PRINTS" id="PR00154">
    <property type="entry name" value="AMPBINDING"/>
</dbReference>
<keyword evidence="10" id="KW-1185">Reference proteome</keyword>
<dbReference type="InterPro" id="IPR045851">
    <property type="entry name" value="AMP-bd_C_sf"/>
</dbReference>
<comment type="cofactor">
    <cofactor evidence="1">
        <name>pantetheine 4'-phosphate</name>
        <dbReference type="ChEBI" id="CHEBI:47942"/>
    </cofactor>
</comment>
<dbReference type="Gene3D" id="2.30.38.10">
    <property type="entry name" value="Luciferase, Domain 3"/>
    <property type="match status" value="1"/>
</dbReference>
<dbReference type="InterPro" id="IPR001242">
    <property type="entry name" value="Condensation_dom"/>
</dbReference>
<dbReference type="EMBL" id="JAAAMV010000047">
    <property type="protein sequence ID" value="NBD28394.1"/>
    <property type="molecule type" value="Genomic_DNA"/>
</dbReference>
<dbReference type="CDD" id="cd19531">
    <property type="entry name" value="LCL_NRPS-like"/>
    <property type="match status" value="1"/>
</dbReference>
<dbReference type="PROSITE" id="PS00455">
    <property type="entry name" value="AMP_BINDING"/>
    <property type="match status" value="1"/>
</dbReference>
<dbReference type="PANTHER" id="PTHR45527:SF1">
    <property type="entry name" value="FATTY ACID SYNTHASE"/>
    <property type="match status" value="1"/>
</dbReference>
<dbReference type="SUPFAM" id="SSF52777">
    <property type="entry name" value="CoA-dependent acyltransferases"/>
    <property type="match status" value="1"/>
</dbReference>
<dbReference type="SUPFAM" id="SSF56801">
    <property type="entry name" value="Acetyl-CoA synthetase-like"/>
    <property type="match status" value="1"/>
</dbReference>
<dbReference type="NCBIfam" id="TIGR01733">
    <property type="entry name" value="AA-adenyl-dom"/>
    <property type="match status" value="1"/>
</dbReference>
<dbReference type="Pfam" id="PF00550">
    <property type="entry name" value="PP-binding"/>
    <property type="match status" value="1"/>
</dbReference>
<dbReference type="InterPro" id="IPR036736">
    <property type="entry name" value="ACP-like_sf"/>
</dbReference>
<evidence type="ECO:0000313" key="9">
    <source>
        <dbReference type="EMBL" id="NBD28394.1"/>
    </source>
</evidence>
<keyword evidence="6" id="KW-0045">Antibiotic biosynthesis</keyword>
<dbReference type="Gene3D" id="3.30.559.10">
    <property type="entry name" value="Chloramphenicol acetyltransferase-like domain"/>
    <property type="match status" value="1"/>
</dbReference>
<evidence type="ECO:0000256" key="4">
    <source>
        <dbReference type="ARBA" id="ARBA00022553"/>
    </source>
</evidence>
<sequence length="858" mass="95573">KDYAAWQQERQGSEAMKEHESYWLEALAGEVPTLQLPTDYPRPAVRSFEGARIGFTLDETLVTGLKRLAEETGTTLYMVLLAAYKVLLSKYTGQEEMIVGSPIAGRPHADVEKLMGVFVNTLALRSYPTGEKTFASFLQEVKACTLLAFEHQEYPFEELVGQLDLPRDLSRHPLFDTMFILQNTEHGVLELPELRIVPYEQDHHAAKFDLSVTALELEGKINISINFSAALFSKDTITRLGRCFLQVIRSVIEQPRIQIAEISLASPLEQRQLLEDSFGERTTCAGGLTFHGLFTKRVHLTPDHVAIISGKNRLTYAELEERSDRLAVMLRNQGVGRESVVALALDPSVDTVVSILGVMKSGAAYLPIDPELPTERIQFMLRDSGACLLLTQQVYVEVFAPIFKGGVWDICSYAMHESDALQQSVSTVIPVLGTGDETAYIIYTSGTTGKPKGVQLTHRGLVHYASWFSKEMLLSPMDRTALLSSYAFDLGYTSLFPILLAGGQLHLPKKETYSDPEQLRTYLHEQEVTYLKMTPSLFRMLVRARGFAESVELRKVRLIVLGGESIQQDDLIRFHGQYPETEFLNHYGPTETTIGAIYKRIEPAQMKLLTVRQVIGQPIWNTGAFILDTARKLLPNGIPGELYLTGPGLGSGYLNLPELTAERFVESPFDPDKMLYRTGDLARRLPDGSLEFLGRIDHQVKIRGYRIELGEIEAQLLGMEAVKEAVVIAHPNEQGEHELCAYVVAEEDLTVAELRGELSQALPSYMVPSYYVQLEQLPLTPNGKLDRKALPAPEGQLATGVAYVAPRSELEQAVASIWQDVLGVAQVGVHDNFFELGGHSLRAMTLLSRLHRELGVAL</sequence>
<dbReference type="PANTHER" id="PTHR45527">
    <property type="entry name" value="NONRIBOSOMAL PEPTIDE SYNTHETASE"/>
    <property type="match status" value="1"/>
</dbReference>
<evidence type="ECO:0000256" key="7">
    <source>
        <dbReference type="ARBA" id="ARBA00023268"/>
    </source>
</evidence>
<dbReference type="InterPro" id="IPR020845">
    <property type="entry name" value="AMP-binding_CS"/>
</dbReference>
<name>A0ABW9Y1T1_9BACL</name>
<gene>
    <name evidence="9" type="ORF">GT019_31440</name>
</gene>
<evidence type="ECO:0000259" key="8">
    <source>
        <dbReference type="PROSITE" id="PS50075"/>
    </source>
</evidence>
<dbReference type="Proteomes" id="UP000665561">
    <property type="component" value="Unassembled WGS sequence"/>
</dbReference>
<dbReference type="Gene3D" id="3.30.559.30">
    <property type="entry name" value="Nonribosomal peptide synthetase, condensation domain"/>
    <property type="match status" value="1"/>
</dbReference>
<evidence type="ECO:0000256" key="3">
    <source>
        <dbReference type="ARBA" id="ARBA00022450"/>
    </source>
</evidence>
<dbReference type="InterPro" id="IPR010071">
    <property type="entry name" value="AA_adenyl_dom"/>
</dbReference>
<keyword evidence="7" id="KW-0511">Multifunctional enzyme</keyword>
<dbReference type="PROSITE" id="PS50075">
    <property type="entry name" value="CARRIER"/>
    <property type="match status" value="1"/>
</dbReference>
<dbReference type="InterPro" id="IPR020459">
    <property type="entry name" value="AMP-binding"/>
</dbReference>